<protein>
    <submittedName>
        <fullName evidence="1">Uncharacterized protein</fullName>
    </submittedName>
</protein>
<sequence>MFDDDAVPISVFGFMVLMVLSDCIDGEGDVLAIGEERGKLSDIVGGDDGGDAEIKSLSMYRSKH</sequence>
<organism evidence="1 2">
    <name type="scientific">Cronartium quercuum f. sp. fusiforme G11</name>
    <dbReference type="NCBI Taxonomy" id="708437"/>
    <lineage>
        <taxon>Eukaryota</taxon>
        <taxon>Fungi</taxon>
        <taxon>Dikarya</taxon>
        <taxon>Basidiomycota</taxon>
        <taxon>Pucciniomycotina</taxon>
        <taxon>Pucciniomycetes</taxon>
        <taxon>Pucciniales</taxon>
        <taxon>Coleosporiaceae</taxon>
        <taxon>Cronartium</taxon>
    </lineage>
</organism>
<reference evidence="1" key="1">
    <citation type="submission" date="2013-11" db="EMBL/GenBank/DDBJ databases">
        <title>Genome sequence of the fusiform rust pathogen reveals effectors for host alternation and coevolution with pine.</title>
        <authorList>
            <consortium name="DOE Joint Genome Institute"/>
            <person name="Smith K."/>
            <person name="Pendleton A."/>
            <person name="Kubisiak T."/>
            <person name="Anderson C."/>
            <person name="Salamov A."/>
            <person name="Aerts A."/>
            <person name="Riley R."/>
            <person name="Clum A."/>
            <person name="Lindquist E."/>
            <person name="Ence D."/>
            <person name="Campbell M."/>
            <person name="Kronenberg Z."/>
            <person name="Feau N."/>
            <person name="Dhillon B."/>
            <person name="Hamelin R."/>
            <person name="Burleigh J."/>
            <person name="Smith J."/>
            <person name="Yandell M."/>
            <person name="Nelson C."/>
            <person name="Grigoriev I."/>
            <person name="Davis J."/>
        </authorList>
    </citation>
    <scope>NUCLEOTIDE SEQUENCE</scope>
    <source>
        <strain evidence="1">G11</strain>
    </source>
</reference>
<accession>A0A9P6NVB5</accession>
<dbReference type="Proteomes" id="UP000886653">
    <property type="component" value="Unassembled WGS sequence"/>
</dbReference>
<evidence type="ECO:0000313" key="2">
    <source>
        <dbReference type="Proteomes" id="UP000886653"/>
    </source>
</evidence>
<proteinExistence type="predicted"/>
<dbReference type="EMBL" id="MU167208">
    <property type="protein sequence ID" value="KAG0152609.1"/>
    <property type="molecule type" value="Genomic_DNA"/>
</dbReference>
<gene>
    <name evidence="1" type="ORF">CROQUDRAFT_650057</name>
</gene>
<evidence type="ECO:0000313" key="1">
    <source>
        <dbReference type="EMBL" id="KAG0152609.1"/>
    </source>
</evidence>
<keyword evidence="2" id="KW-1185">Reference proteome</keyword>
<comment type="caution">
    <text evidence="1">The sequence shown here is derived from an EMBL/GenBank/DDBJ whole genome shotgun (WGS) entry which is preliminary data.</text>
</comment>
<dbReference type="AlphaFoldDB" id="A0A9P6NVB5"/>
<name>A0A9P6NVB5_9BASI</name>